<dbReference type="eggNOG" id="KOG1426">
    <property type="taxonomic scope" value="Eukaryota"/>
</dbReference>
<dbReference type="GeneID" id="18921962"/>
<dbReference type="PROSITE" id="PS50012">
    <property type="entry name" value="RCC1_3"/>
    <property type="match status" value="1"/>
</dbReference>
<accession>F4RBD5</accession>
<dbReference type="Gene3D" id="2.130.10.30">
    <property type="entry name" value="Regulator of chromosome condensation 1/beta-lactamase-inhibitor protein II"/>
    <property type="match status" value="2"/>
</dbReference>
<dbReference type="RefSeq" id="XP_007406366.1">
    <property type="nucleotide sequence ID" value="XM_007406304.1"/>
</dbReference>
<dbReference type="OrthoDB" id="10256179at2759"/>
<dbReference type="AlphaFoldDB" id="F4RBD5"/>
<dbReference type="InParanoid" id="F4RBD5"/>
<evidence type="ECO:0000256" key="1">
    <source>
        <dbReference type="PROSITE-ProRule" id="PRU00235"/>
    </source>
</evidence>
<dbReference type="SUPFAM" id="SSF50985">
    <property type="entry name" value="RCC1/BLIP-II"/>
    <property type="match status" value="1"/>
</dbReference>
<dbReference type="STRING" id="747676.F4RBD5"/>
<evidence type="ECO:0000313" key="3">
    <source>
        <dbReference type="Proteomes" id="UP000001072"/>
    </source>
</evidence>
<reference evidence="3" key="1">
    <citation type="journal article" date="2011" name="Proc. Natl. Acad. Sci. U.S.A.">
        <title>Obligate biotrophy features unraveled by the genomic analysis of rust fungi.</title>
        <authorList>
            <person name="Duplessis S."/>
            <person name="Cuomo C.A."/>
            <person name="Lin Y.-C."/>
            <person name="Aerts A."/>
            <person name="Tisserant E."/>
            <person name="Veneault-Fourrey C."/>
            <person name="Joly D.L."/>
            <person name="Hacquard S."/>
            <person name="Amselem J."/>
            <person name="Cantarel B.L."/>
            <person name="Chiu R."/>
            <person name="Coutinho P.M."/>
            <person name="Feau N."/>
            <person name="Field M."/>
            <person name="Frey P."/>
            <person name="Gelhaye E."/>
            <person name="Goldberg J."/>
            <person name="Grabherr M.G."/>
            <person name="Kodira C.D."/>
            <person name="Kohler A."/>
            <person name="Kuees U."/>
            <person name="Lindquist E.A."/>
            <person name="Lucas S.M."/>
            <person name="Mago R."/>
            <person name="Mauceli E."/>
            <person name="Morin E."/>
            <person name="Murat C."/>
            <person name="Pangilinan J.L."/>
            <person name="Park R."/>
            <person name="Pearson M."/>
            <person name="Quesneville H."/>
            <person name="Rouhier N."/>
            <person name="Sakthikumar S."/>
            <person name="Salamov A.A."/>
            <person name="Schmutz J."/>
            <person name="Selles B."/>
            <person name="Shapiro H."/>
            <person name="Tanguay P."/>
            <person name="Tuskan G.A."/>
            <person name="Henrissat B."/>
            <person name="Van de Peer Y."/>
            <person name="Rouze P."/>
            <person name="Ellis J.G."/>
            <person name="Dodds P.N."/>
            <person name="Schein J.E."/>
            <person name="Zhong S."/>
            <person name="Hamelin R.C."/>
            <person name="Grigoriev I.V."/>
            <person name="Szabo L.J."/>
            <person name="Martin F."/>
        </authorList>
    </citation>
    <scope>NUCLEOTIDE SEQUENCE [LARGE SCALE GENOMIC DNA]</scope>
    <source>
        <strain evidence="3">98AG31 / pathotype 3-4-7</strain>
    </source>
</reference>
<dbReference type="PANTHER" id="PTHR47563:SF1">
    <property type="entry name" value="PROTEIN FMP25, MITOCHONDRIAL"/>
    <property type="match status" value="1"/>
</dbReference>
<sequence length="600" mass="66520">MSSSWRTFKTLHRTFKPIQKPSINKTQFSTQTIFKQTPINKPFKKPKLQLPTIILTGSLTGILLLWINLKTSNPISNEEFQKVLQQDNESGLTNTPQSTKSNTTYPESNVFIWGSNRNGIPAPGSDTEIIKKPIPLPFFQEEALRDLVLHEKYAVAVDSRGDLYQWGSQTPSNQTLKPTNILSNHDIKQIACTSYKIYALSKSGKVYIIPSGTKETSTHDQTLNKQNRSWWPWWLGGSNDSKSQLVCLKIDSEENQLSWREKFTSISAGDHHLLAITSKGRTFASAVDLQANSHGQLGLKQVKLNKISQQSCLVPLNPLAISDTVSKPINPLTPQLPWLPDDPLRKNSKPEVPVSKVTPLESTIADLGIEPEHDINFCTTLHEIPALRQLNIVQIACGSSHSLVRTATGDVLAYGSNLYGQLAAGASLLFPALPAPTEVDMPRSKDYSRKCIGLAAAGDTSYLVTEKEDVKLHRKTIEVLAAGYGQFGGVGNGQWNHQASPVKVKTISGLMEWGHNVDYQLGNRKRANLSIPQHISPLPKIPKDESRSKAMTTEIESGTSSPMPHHRLQLNPKKKIARKDAEETVVAGWDTTAVYWRLIQ</sequence>
<dbReference type="InterPro" id="IPR009091">
    <property type="entry name" value="RCC1/BLIP-II"/>
</dbReference>
<dbReference type="Pfam" id="PF13540">
    <property type="entry name" value="RCC1_2"/>
    <property type="match status" value="1"/>
</dbReference>
<dbReference type="HOGENOM" id="CLU_021989_0_0_1"/>
<dbReference type="GO" id="GO:0034551">
    <property type="term" value="P:mitochondrial respiratory chain complex III assembly"/>
    <property type="evidence" value="ECO:0007669"/>
    <property type="project" value="TreeGrafter"/>
</dbReference>
<evidence type="ECO:0000313" key="2">
    <source>
        <dbReference type="EMBL" id="EGG10065.1"/>
    </source>
</evidence>
<gene>
    <name evidence="2" type="ORF">MELLADRAFT_103408</name>
</gene>
<dbReference type="EMBL" id="GL883095">
    <property type="protein sequence ID" value="EGG10065.1"/>
    <property type="molecule type" value="Genomic_DNA"/>
</dbReference>
<proteinExistence type="predicted"/>
<dbReference type="PANTHER" id="PTHR47563">
    <property type="entry name" value="PROTEIN FMP25, MITOCHONDRIAL"/>
    <property type="match status" value="1"/>
</dbReference>
<protein>
    <submittedName>
        <fullName evidence="2">Uncharacterized protein</fullName>
    </submittedName>
</protein>
<dbReference type="InterPro" id="IPR000408">
    <property type="entry name" value="Reg_chr_condens"/>
</dbReference>
<dbReference type="KEGG" id="mlr:MELLADRAFT_103408"/>
<keyword evidence="3" id="KW-1185">Reference proteome</keyword>
<dbReference type="GO" id="GO:0005743">
    <property type="term" value="C:mitochondrial inner membrane"/>
    <property type="evidence" value="ECO:0007669"/>
    <property type="project" value="TreeGrafter"/>
</dbReference>
<name>F4RBD5_MELLP</name>
<dbReference type="VEuPathDB" id="FungiDB:MELLADRAFT_103408"/>
<dbReference type="InterPro" id="IPR053245">
    <property type="entry name" value="MitoProcess-Associated"/>
</dbReference>
<organism evidence="3">
    <name type="scientific">Melampsora larici-populina (strain 98AG31 / pathotype 3-4-7)</name>
    <name type="common">Poplar leaf rust fungus</name>
    <dbReference type="NCBI Taxonomy" id="747676"/>
    <lineage>
        <taxon>Eukaryota</taxon>
        <taxon>Fungi</taxon>
        <taxon>Dikarya</taxon>
        <taxon>Basidiomycota</taxon>
        <taxon>Pucciniomycotina</taxon>
        <taxon>Pucciniomycetes</taxon>
        <taxon>Pucciniales</taxon>
        <taxon>Melampsoraceae</taxon>
        <taxon>Melampsora</taxon>
    </lineage>
</organism>
<dbReference type="Proteomes" id="UP000001072">
    <property type="component" value="Unassembled WGS sequence"/>
</dbReference>
<feature type="repeat" description="RCC1" evidence="1">
    <location>
        <begin position="409"/>
        <end position="467"/>
    </location>
</feature>